<dbReference type="EMBL" id="JAFCMP010000547">
    <property type="protein sequence ID" value="KAG5175627.1"/>
    <property type="molecule type" value="Genomic_DNA"/>
</dbReference>
<dbReference type="AlphaFoldDB" id="A0A835YKQ3"/>
<name>A0A835YKQ3_9STRA</name>
<gene>
    <name evidence="1" type="ORF">JKP88DRAFT_337833</name>
</gene>
<protein>
    <submittedName>
        <fullName evidence="1">Uncharacterized protein</fullName>
    </submittedName>
</protein>
<organism evidence="1 2">
    <name type="scientific">Tribonema minus</name>
    <dbReference type="NCBI Taxonomy" id="303371"/>
    <lineage>
        <taxon>Eukaryota</taxon>
        <taxon>Sar</taxon>
        <taxon>Stramenopiles</taxon>
        <taxon>Ochrophyta</taxon>
        <taxon>PX clade</taxon>
        <taxon>Xanthophyceae</taxon>
        <taxon>Tribonematales</taxon>
        <taxon>Tribonemataceae</taxon>
        <taxon>Tribonema</taxon>
    </lineage>
</organism>
<reference evidence="1" key="1">
    <citation type="submission" date="2021-02" db="EMBL/GenBank/DDBJ databases">
        <title>First Annotated Genome of the Yellow-green Alga Tribonema minus.</title>
        <authorList>
            <person name="Mahan K.M."/>
        </authorList>
    </citation>
    <scope>NUCLEOTIDE SEQUENCE</scope>
    <source>
        <strain evidence="1">UTEX B ZZ1240</strain>
    </source>
</reference>
<accession>A0A835YKQ3</accession>
<dbReference type="Proteomes" id="UP000664859">
    <property type="component" value="Unassembled WGS sequence"/>
</dbReference>
<evidence type="ECO:0000313" key="1">
    <source>
        <dbReference type="EMBL" id="KAG5175627.1"/>
    </source>
</evidence>
<keyword evidence="2" id="KW-1185">Reference proteome</keyword>
<comment type="caution">
    <text evidence="1">The sequence shown here is derived from an EMBL/GenBank/DDBJ whole genome shotgun (WGS) entry which is preliminary data.</text>
</comment>
<sequence length="422" mass="45059">MVTLQQRLTALKDAVDCHDRASPAPHANATAASEVFSSTHLLGNIMSYAAPGDFLFVATVSRRVGAVAIAQVASVHGAGAVCTTKIYAALGSASRLALALESTGFADLVQLRDGHETADCLCERLGELESMQAVESMQVAGIHVCSDVLVGAATKCNIGYLHSLWCGPLGKPQLCRDICYAICAQTSGFGDDGAVLSWVAPQLPIAESWPPYFFYMLCNAAALSGHIGTLKFLLLRGRPLFSDQRLPTLDDASMWANHKGALMCTVADGTDHVLSLVDAALRDKNVRVLRWLHARQPPLQFTDITMTVAALLGGLPTMKWLRAHGCPHDINEVARTLLLSCGGAATPPKMEWVRSCSGGDWSVQGMSDMLVQALAHSSPALACWLRAEGARWPSTLAEVVMTKPVALRTLLWAVQQGCPFGL</sequence>
<evidence type="ECO:0000313" key="2">
    <source>
        <dbReference type="Proteomes" id="UP000664859"/>
    </source>
</evidence>
<proteinExistence type="predicted"/>